<dbReference type="OrthoDB" id="1062381at2"/>
<dbReference type="SUPFAM" id="SSF56349">
    <property type="entry name" value="DNA breaking-rejoining enzymes"/>
    <property type="match status" value="1"/>
</dbReference>
<dbReference type="GO" id="GO:0003677">
    <property type="term" value="F:DNA binding"/>
    <property type="evidence" value="ECO:0007669"/>
    <property type="project" value="UniProtKB-KW"/>
</dbReference>
<dbReference type="Proteomes" id="UP000006008">
    <property type="component" value="Unassembled WGS sequence"/>
</dbReference>
<dbReference type="Pfam" id="PF13102">
    <property type="entry name" value="Phage_int_SAM_5"/>
    <property type="match status" value="1"/>
</dbReference>
<dbReference type="GO" id="GO:0015074">
    <property type="term" value="P:DNA integration"/>
    <property type="evidence" value="ECO:0007669"/>
    <property type="project" value="InterPro"/>
</dbReference>
<dbReference type="PATRIC" id="fig|742725.3.peg.1869"/>
<protein>
    <recommendedName>
        <fullName evidence="8">Phage integrase SAM-like domain-containing protein</fullName>
    </recommendedName>
</protein>
<feature type="domain" description="Tyr recombinase" evidence="4">
    <location>
        <begin position="239"/>
        <end position="408"/>
    </location>
</feature>
<proteinExistence type="inferred from homology"/>
<dbReference type="RefSeq" id="WP_009134582.1">
    <property type="nucleotide sequence ID" value="NZ_CP102250.1"/>
</dbReference>
<dbReference type="InterPro" id="IPR025269">
    <property type="entry name" value="SAM-like_dom"/>
</dbReference>
<dbReference type="eggNOG" id="COG4974">
    <property type="taxonomic scope" value="Bacteria"/>
</dbReference>
<keyword evidence="7" id="KW-1185">Reference proteome</keyword>
<keyword evidence="2" id="KW-0238">DNA-binding</keyword>
<dbReference type="InterPro" id="IPR011010">
    <property type="entry name" value="DNA_brk_join_enz"/>
</dbReference>
<organism evidence="6 7">
    <name type="scientific">Alistipes indistinctus YIT 12060</name>
    <dbReference type="NCBI Taxonomy" id="742725"/>
    <lineage>
        <taxon>Bacteria</taxon>
        <taxon>Pseudomonadati</taxon>
        <taxon>Bacteroidota</taxon>
        <taxon>Bacteroidia</taxon>
        <taxon>Bacteroidales</taxon>
        <taxon>Rikenellaceae</taxon>
        <taxon>Alistipes</taxon>
    </lineage>
</organism>
<evidence type="ECO:0008006" key="8">
    <source>
        <dbReference type="Google" id="ProtNLM"/>
    </source>
</evidence>
<dbReference type="EMBL" id="ADLD01000013">
    <property type="protein sequence ID" value="EHB91727.1"/>
    <property type="molecule type" value="Genomic_DNA"/>
</dbReference>
<evidence type="ECO:0000313" key="6">
    <source>
        <dbReference type="EMBL" id="EHB91727.1"/>
    </source>
</evidence>
<dbReference type="HOGENOM" id="CLU_645019_0_0_10"/>
<dbReference type="InterPro" id="IPR002104">
    <property type="entry name" value="Integrase_catalytic"/>
</dbReference>
<evidence type="ECO:0000259" key="5">
    <source>
        <dbReference type="Pfam" id="PF13102"/>
    </source>
</evidence>
<feature type="domain" description="Phage integrase SAM-like" evidence="5">
    <location>
        <begin position="127"/>
        <end position="215"/>
    </location>
</feature>
<keyword evidence="3" id="KW-0233">DNA recombination</keyword>
<dbReference type="GeneID" id="92815197"/>
<dbReference type="InterPro" id="IPR050090">
    <property type="entry name" value="Tyrosine_recombinase_XerCD"/>
</dbReference>
<evidence type="ECO:0000256" key="2">
    <source>
        <dbReference type="ARBA" id="ARBA00023125"/>
    </source>
</evidence>
<dbReference type="GO" id="GO:0006310">
    <property type="term" value="P:DNA recombination"/>
    <property type="evidence" value="ECO:0007669"/>
    <property type="project" value="UniProtKB-KW"/>
</dbReference>
<evidence type="ECO:0000256" key="3">
    <source>
        <dbReference type="ARBA" id="ARBA00023172"/>
    </source>
</evidence>
<sequence length="425" mass="50284">MFTVNIKGRRDPRNIDLVKLDLIFYKRGYARVSKVLHITGLYREWDSKSQSFTGADTSEKNMLLRHERLKYLKVAEKWEYQGKDWIPVELSHYYDDDPRIRNRYITVAEMLDALTEKTATRERYKNGLILTSEPTAKKYRYLKSSLERFVRSKYRRDFSKYRFRDITEQFLLDYTLWTQLCGGKQGNEGGIREKLRKLRAVCLYAKENGVYNVNLNAFRPLREKLKSRLVTPKGVSPEIIRIIETVDRTLLGKKESFYLDLFLFSYYAGGMSAIDVCLLTRDRIKGDMIIYDRTKFDKQARVILTDKAIEIIERYRNEAYMNYVFPTIKRCNPPQAKLYGRIKRINEKVNQTLKKICKLSDIDQRITWSTARSSYISRMIDEGFHPLQVAELAGNSPQTIYRHYYTISNKEKMKEKMNQAFNCNG</sequence>
<accession>G5HAW1</accession>
<reference evidence="6 7" key="1">
    <citation type="submission" date="2011-08" db="EMBL/GenBank/DDBJ databases">
        <title>The Genome Sequence of Alistipes indistinctus YIT 12060.</title>
        <authorList>
            <consortium name="The Broad Institute Genome Sequencing Platform"/>
            <person name="Earl A."/>
            <person name="Ward D."/>
            <person name="Feldgarden M."/>
            <person name="Gevers D."/>
            <person name="Morotomi M."/>
            <person name="Young S.K."/>
            <person name="Zeng Q."/>
            <person name="Gargeya S."/>
            <person name="Fitzgerald M."/>
            <person name="Haas B."/>
            <person name="Abouelleil A."/>
            <person name="Alvarado L."/>
            <person name="Arachchi H.M."/>
            <person name="Berlin A."/>
            <person name="Brown A."/>
            <person name="Chapman S.B."/>
            <person name="Chen Z."/>
            <person name="Dunbar C."/>
            <person name="Freedman E."/>
            <person name="Gearin G."/>
            <person name="Gellesch M."/>
            <person name="Goldberg J."/>
            <person name="Griggs A."/>
            <person name="Gujja S."/>
            <person name="Heiman D."/>
            <person name="Howarth C."/>
            <person name="Larson L."/>
            <person name="Lui A."/>
            <person name="MacDonald P.J.P."/>
            <person name="Montmayeur A."/>
            <person name="Murphy C."/>
            <person name="Neiman D."/>
            <person name="Pearson M."/>
            <person name="Priest M."/>
            <person name="Roberts A."/>
            <person name="Saif S."/>
            <person name="Shea T."/>
            <person name="Shenoy N."/>
            <person name="Sisk P."/>
            <person name="Stolte C."/>
            <person name="Sykes S."/>
            <person name="Wortman J."/>
            <person name="Nusbaum C."/>
            <person name="Birren B."/>
        </authorList>
    </citation>
    <scope>NUCLEOTIDE SEQUENCE [LARGE SCALE GENOMIC DNA]</scope>
    <source>
        <strain evidence="6 7">YIT 12060</strain>
    </source>
</reference>
<comment type="similarity">
    <text evidence="1">Belongs to the 'phage' integrase family.</text>
</comment>
<dbReference type="InterPro" id="IPR013762">
    <property type="entry name" value="Integrase-like_cat_sf"/>
</dbReference>
<dbReference type="InterPro" id="IPR010998">
    <property type="entry name" value="Integrase_recombinase_N"/>
</dbReference>
<evidence type="ECO:0000256" key="1">
    <source>
        <dbReference type="ARBA" id="ARBA00008857"/>
    </source>
</evidence>
<dbReference type="Pfam" id="PF00589">
    <property type="entry name" value="Phage_integrase"/>
    <property type="match status" value="1"/>
</dbReference>
<comment type="caution">
    <text evidence="6">The sequence shown here is derived from an EMBL/GenBank/DDBJ whole genome shotgun (WGS) entry which is preliminary data.</text>
</comment>
<dbReference type="Gene3D" id="1.10.443.10">
    <property type="entry name" value="Intergrase catalytic core"/>
    <property type="match status" value="1"/>
</dbReference>
<name>G5HAW1_9BACT</name>
<evidence type="ECO:0000259" key="4">
    <source>
        <dbReference type="Pfam" id="PF00589"/>
    </source>
</evidence>
<dbReference type="PANTHER" id="PTHR30349:SF64">
    <property type="entry name" value="PROPHAGE INTEGRASE INTD-RELATED"/>
    <property type="match status" value="1"/>
</dbReference>
<dbReference type="STRING" id="742725.HMPREF9450_01776"/>
<dbReference type="Gene3D" id="1.10.150.130">
    <property type="match status" value="1"/>
</dbReference>
<gene>
    <name evidence="6" type="ORF">HMPREF9450_01776</name>
</gene>
<evidence type="ECO:0000313" key="7">
    <source>
        <dbReference type="Proteomes" id="UP000006008"/>
    </source>
</evidence>
<dbReference type="PANTHER" id="PTHR30349">
    <property type="entry name" value="PHAGE INTEGRASE-RELATED"/>
    <property type="match status" value="1"/>
</dbReference>
<dbReference type="AlphaFoldDB" id="G5HAW1"/>